<evidence type="ECO:0000256" key="2">
    <source>
        <dbReference type="SAM" id="MobiDB-lite"/>
    </source>
</evidence>
<evidence type="ECO:0000313" key="4">
    <source>
        <dbReference type="RefSeq" id="XP_035827014.1"/>
    </source>
</evidence>
<reference evidence="4" key="1">
    <citation type="submission" date="2025-08" db="UniProtKB">
        <authorList>
            <consortium name="RefSeq"/>
        </authorList>
    </citation>
    <scope>IDENTIFICATION</scope>
</reference>
<sequence length="437" mass="51178">MEEKMDAATSRLEMLEAELRLREREMEEAEAQKENMEKDIHSLKQSVKESKAELKSLQDNIREAEEQMRGLEQDVRSTHHLRDEAKLEVERLAEQIRQSSASCEESSRQEKVKYQELQDLMRSLVEREKEHQEARIALNKIRKDVEKEENRLNRLVGSANTDLEAVRVELTDKQEELETMRKEYTELQKKTDELQYKEETFSELSKTCRDLEQDLQLRDQEKTELAKALSVSYEEVQRLRKESAQMQEKMSKERAELENTLRDMEGNLEQTKQSDKLSDDKENNKTVTEVRIIPAPSSAPLSSAPLSSTHFSNDADWKKDALRERLAEEQDYLRFQLRQQMLRHSETMQSTRLQSEETIDCLRRKLNTLQGVLFNTNPDVRSINDLSRSRSGSPAHRYGRTRSPSPLTRSGRSYMAQRRSRSSEGLSSPEFSEREFL</sequence>
<keyword evidence="1" id="KW-0175">Coiled coil</keyword>
<feature type="compositionally biased region" description="Polar residues" evidence="2">
    <location>
        <begin position="380"/>
        <end position="392"/>
    </location>
</feature>
<feature type="region of interest" description="Disordered" evidence="2">
    <location>
        <begin position="380"/>
        <end position="437"/>
    </location>
</feature>
<dbReference type="Proteomes" id="UP000694888">
    <property type="component" value="Unplaced"/>
</dbReference>
<accession>A0ABM1VX72</accession>
<proteinExistence type="predicted"/>
<keyword evidence="3" id="KW-1185">Reference proteome</keyword>
<dbReference type="RefSeq" id="XP_035827014.1">
    <property type="nucleotide sequence ID" value="XM_035971121.1"/>
</dbReference>
<evidence type="ECO:0000313" key="3">
    <source>
        <dbReference type="Proteomes" id="UP000694888"/>
    </source>
</evidence>
<feature type="coiled-coil region" evidence="1">
    <location>
        <begin position="229"/>
        <end position="274"/>
    </location>
</feature>
<feature type="region of interest" description="Disordered" evidence="2">
    <location>
        <begin position="25"/>
        <end position="51"/>
    </location>
</feature>
<organism evidence="3 4">
    <name type="scientific">Aplysia californica</name>
    <name type="common">California sea hare</name>
    <dbReference type="NCBI Taxonomy" id="6500"/>
    <lineage>
        <taxon>Eukaryota</taxon>
        <taxon>Metazoa</taxon>
        <taxon>Spiralia</taxon>
        <taxon>Lophotrochozoa</taxon>
        <taxon>Mollusca</taxon>
        <taxon>Gastropoda</taxon>
        <taxon>Heterobranchia</taxon>
        <taxon>Euthyneura</taxon>
        <taxon>Tectipleura</taxon>
        <taxon>Aplysiida</taxon>
        <taxon>Aplysioidea</taxon>
        <taxon>Aplysiidae</taxon>
        <taxon>Aplysia</taxon>
    </lineage>
</organism>
<feature type="compositionally biased region" description="Polar residues" evidence="2">
    <location>
        <begin position="402"/>
        <end position="411"/>
    </location>
</feature>
<evidence type="ECO:0000256" key="1">
    <source>
        <dbReference type="SAM" id="Coils"/>
    </source>
</evidence>
<gene>
    <name evidence="4" type="primary">LOC101847124</name>
</gene>
<name>A0ABM1VX72_APLCA</name>
<protein>
    <submittedName>
        <fullName evidence="4">Myosin heavy chain</fullName>
    </submittedName>
</protein>
<dbReference type="GeneID" id="101847124"/>